<dbReference type="Proteomes" id="UP001141327">
    <property type="component" value="Unassembled WGS sequence"/>
</dbReference>
<protein>
    <submittedName>
        <fullName evidence="2">Uncharacterized protein</fullName>
    </submittedName>
</protein>
<reference evidence="2" key="1">
    <citation type="journal article" date="2022" name="bioRxiv">
        <title>Genomics of Preaxostyla Flagellates Illuminates Evolutionary Transitions and the Path Towards Mitochondrial Loss.</title>
        <authorList>
            <person name="Novak L.V.F."/>
            <person name="Treitli S.C."/>
            <person name="Pyrih J."/>
            <person name="Halakuc P."/>
            <person name="Pipaliya S.V."/>
            <person name="Vacek V."/>
            <person name="Brzon O."/>
            <person name="Soukal P."/>
            <person name="Eme L."/>
            <person name="Dacks J.B."/>
            <person name="Karnkowska A."/>
            <person name="Elias M."/>
            <person name="Hampl V."/>
        </authorList>
    </citation>
    <scope>NUCLEOTIDE SEQUENCE</scope>
    <source>
        <strain evidence="2">RCP-MX</strain>
    </source>
</reference>
<evidence type="ECO:0000256" key="1">
    <source>
        <dbReference type="SAM" id="MobiDB-lite"/>
    </source>
</evidence>
<dbReference type="EMBL" id="JAPMOS010000440">
    <property type="protein sequence ID" value="KAJ4452602.1"/>
    <property type="molecule type" value="Genomic_DNA"/>
</dbReference>
<sequence length="425" mass="46280">MPRRVLSADDMDDPTATMAKTPSRGQTFSTFFSASRKSWKAGSWGVVDLHDLTIANSMHLGGEYCGLGPGRCPASTAPYYPVRSAVGPVEPPKDRWVLDGLYSRLDFAQAASRTACCASHSDWASWTGTEGSPDTSEKLTHFLTQNGPSPRCVRQRIAHRQCSDHRQAHRTAAFGGAAAFAAASNDWLVARQVLAQTTAKLLVCNFPSPCHKLRLRQSADHHTWRATCFAELGPTEVGGLACWDARGGRHLLQKGIEGAGFPRTTAVNSTATSCRVTRGILWAWARHRQCQPRRSAQTARYAEAGRRAASHCPARQHRGTLPKCAAVQQTGSAMDAPCVIQGEYQFDQQPARESGVVLLIKSITHKDNILDISGLLFVANCTGSLLLFPNATDALFHLNACFVPSNLRPHWLALDPPGVRFRTLS</sequence>
<name>A0ABQ8U332_9EUKA</name>
<evidence type="ECO:0000313" key="2">
    <source>
        <dbReference type="EMBL" id="KAJ4452602.1"/>
    </source>
</evidence>
<comment type="caution">
    <text evidence="2">The sequence shown here is derived from an EMBL/GenBank/DDBJ whole genome shotgun (WGS) entry which is preliminary data.</text>
</comment>
<gene>
    <name evidence="2" type="ORF">PAPYR_13184</name>
</gene>
<feature type="region of interest" description="Disordered" evidence="1">
    <location>
        <begin position="1"/>
        <end position="22"/>
    </location>
</feature>
<proteinExistence type="predicted"/>
<keyword evidence="3" id="KW-1185">Reference proteome</keyword>
<accession>A0ABQ8U332</accession>
<evidence type="ECO:0000313" key="3">
    <source>
        <dbReference type="Proteomes" id="UP001141327"/>
    </source>
</evidence>
<organism evidence="2 3">
    <name type="scientific">Paratrimastix pyriformis</name>
    <dbReference type="NCBI Taxonomy" id="342808"/>
    <lineage>
        <taxon>Eukaryota</taxon>
        <taxon>Metamonada</taxon>
        <taxon>Preaxostyla</taxon>
        <taxon>Paratrimastigidae</taxon>
        <taxon>Paratrimastix</taxon>
    </lineage>
</organism>